<comment type="caution">
    <text evidence="2">The sequence shown here is derived from an EMBL/GenBank/DDBJ whole genome shotgun (WGS) entry which is preliminary data.</text>
</comment>
<protein>
    <submittedName>
        <fullName evidence="2">Uncharacterized protein</fullName>
    </submittedName>
</protein>
<accession>A0A9D3UWT9</accession>
<feature type="compositionally biased region" description="Basic and acidic residues" evidence="1">
    <location>
        <begin position="95"/>
        <end position="106"/>
    </location>
</feature>
<proteinExistence type="predicted"/>
<keyword evidence="3" id="KW-1185">Reference proteome</keyword>
<evidence type="ECO:0000256" key="1">
    <source>
        <dbReference type="SAM" id="MobiDB-lite"/>
    </source>
</evidence>
<evidence type="ECO:0000313" key="3">
    <source>
        <dbReference type="Proteomes" id="UP000828251"/>
    </source>
</evidence>
<feature type="compositionally biased region" description="Acidic residues" evidence="1">
    <location>
        <begin position="77"/>
        <end position="89"/>
    </location>
</feature>
<organism evidence="2 3">
    <name type="scientific">Gossypium stocksii</name>
    <dbReference type="NCBI Taxonomy" id="47602"/>
    <lineage>
        <taxon>Eukaryota</taxon>
        <taxon>Viridiplantae</taxon>
        <taxon>Streptophyta</taxon>
        <taxon>Embryophyta</taxon>
        <taxon>Tracheophyta</taxon>
        <taxon>Spermatophyta</taxon>
        <taxon>Magnoliopsida</taxon>
        <taxon>eudicotyledons</taxon>
        <taxon>Gunneridae</taxon>
        <taxon>Pentapetalae</taxon>
        <taxon>rosids</taxon>
        <taxon>malvids</taxon>
        <taxon>Malvales</taxon>
        <taxon>Malvaceae</taxon>
        <taxon>Malvoideae</taxon>
        <taxon>Gossypium</taxon>
    </lineage>
</organism>
<reference evidence="2 3" key="1">
    <citation type="journal article" date="2021" name="Plant Biotechnol. J.">
        <title>Multi-omics assisted identification of the key and species-specific regulatory components of drought-tolerant mechanisms in Gossypium stocksii.</title>
        <authorList>
            <person name="Yu D."/>
            <person name="Ke L."/>
            <person name="Zhang D."/>
            <person name="Wu Y."/>
            <person name="Sun Y."/>
            <person name="Mei J."/>
            <person name="Sun J."/>
            <person name="Sun Y."/>
        </authorList>
    </citation>
    <scope>NUCLEOTIDE SEQUENCE [LARGE SCALE GENOMIC DNA]</scope>
    <source>
        <strain evidence="3">cv. E1</strain>
        <tissue evidence="2">Leaf</tissue>
    </source>
</reference>
<dbReference type="Proteomes" id="UP000828251">
    <property type="component" value="Unassembled WGS sequence"/>
</dbReference>
<dbReference type="EMBL" id="JAIQCV010000009">
    <property type="protein sequence ID" value="KAH1063887.1"/>
    <property type="molecule type" value="Genomic_DNA"/>
</dbReference>
<feature type="region of interest" description="Disordered" evidence="1">
    <location>
        <begin position="64"/>
        <end position="116"/>
    </location>
</feature>
<evidence type="ECO:0000313" key="2">
    <source>
        <dbReference type="EMBL" id="KAH1063887.1"/>
    </source>
</evidence>
<sequence length="116" mass="13703">MYFPHLITALCHQADVPTKSVIEDNLYDQFFELQRKQNREKEQRKKHKRDILIRIAKQNRCPTPTLLPDMLERFPPPDEEGDDDDDEDTPIAPSDYEKVLRPDHSSMRGMMIHDLS</sequence>
<name>A0A9D3UWT9_9ROSI</name>
<gene>
    <name evidence="2" type="ORF">J1N35_028874</name>
</gene>
<dbReference type="AlphaFoldDB" id="A0A9D3UWT9"/>